<feature type="transmembrane region" description="Helical" evidence="7">
    <location>
        <begin position="26"/>
        <end position="50"/>
    </location>
</feature>
<dbReference type="Pfam" id="PF00498">
    <property type="entry name" value="FHA"/>
    <property type="match status" value="1"/>
</dbReference>
<dbReference type="PROSITE" id="PS50006">
    <property type="entry name" value="FHA_DOMAIN"/>
    <property type="match status" value="1"/>
</dbReference>
<dbReference type="InterPro" id="IPR010432">
    <property type="entry name" value="RDD"/>
</dbReference>
<accession>G9PFL0</accession>
<name>G9PFL0_9ACTO</name>
<evidence type="ECO:0000256" key="3">
    <source>
        <dbReference type="ARBA" id="ARBA00022692"/>
    </source>
</evidence>
<feature type="domain" description="FHA" evidence="8">
    <location>
        <begin position="468"/>
        <end position="522"/>
    </location>
</feature>
<feature type="transmembrane region" description="Helical" evidence="7">
    <location>
        <begin position="116"/>
        <end position="137"/>
    </location>
</feature>
<feature type="region of interest" description="Disordered" evidence="6">
    <location>
        <begin position="345"/>
        <end position="364"/>
    </location>
</feature>
<feature type="compositionally biased region" description="Polar residues" evidence="6">
    <location>
        <begin position="353"/>
        <end position="364"/>
    </location>
</feature>
<evidence type="ECO:0000259" key="8">
    <source>
        <dbReference type="PROSITE" id="PS50006"/>
    </source>
</evidence>
<evidence type="ECO:0000256" key="4">
    <source>
        <dbReference type="ARBA" id="ARBA00022989"/>
    </source>
</evidence>
<keyword evidence="10" id="KW-1185">Reference proteome</keyword>
<evidence type="ECO:0000313" key="9">
    <source>
        <dbReference type="EMBL" id="EHM88195.1"/>
    </source>
</evidence>
<dbReference type="InterPro" id="IPR008984">
    <property type="entry name" value="SMAD_FHA_dom_sf"/>
</dbReference>
<sequence length="556" mass="56161">MSLNSRPAPVPAHLQGTRLAALWPRVFARLIDSLIFSLVIGAGSGAVIFFGTGNQSNRTPFWISLGVSIALTVLLCIGYLVALMRSGQTPGLRILGLAWAGFKNSGPPRGAAFNKLALQLGVSLVTAGIGNLVIYALSRDHLNRFWFDRASGVIVLNVRQGVNPVRLQSNPLTLPNQPFAPQTGPGAGDMDEFGLHPQLPGVQAAAQMAQNSFTMPPAPGPNGAFNPGAGAPGGAPGLGAGAPGGVGPANGAPGAGFPGAPGAGAAGMAGIPAGAVANGAVSSASAPAASSANFAGGVANQSGGFSANQANQSPQPQLTSPGPEGGQRDSDGVITSLDWNLQAPAQTAPGASAPNSTQTLGNSYDETIVPSANTEVDMEPVRPNNFQAPASAASAPVSGQLGANKPFSGPIPVVVPDELMGEATAAQETGQVDISGTDWDEHVTIAKTNVGKCLRLDTGDVINVTSAVVLGRNPVPAGMWAQADVVPVVDPNFSISKTHLAVRVDGQYMFVTDLGSTNGTSVVAPDGSRTHVLTGAMVPVAKGYSIVFGDRRLEVE</sequence>
<feature type="region of interest" description="Disordered" evidence="6">
    <location>
        <begin position="303"/>
        <end position="332"/>
    </location>
</feature>
<dbReference type="CDD" id="cd00060">
    <property type="entry name" value="FHA"/>
    <property type="match status" value="1"/>
</dbReference>
<dbReference type="eggNOG" id="COG1716">
    <property type="taxonomic scope" value="Bacteria"/>
</dbReference>
<reference evidence="9 10" key="1">
    <citation type="submission" date="2011-10" db="EMBL/GenBank/DDBJ databases">
        <title>The Genome Sequence of Actinomyces graevenitzii C83.</title>
        <authorList>
            <consortium name="The Broad Institute Genome Sequencing Platform"/>
            <consortium name="The Broad Institute Genome Sequencing Center for Infectious Disease"/>
            <person name="Earl A."/>
            <person name="Ward D."/>
            <person name="Feldgarden M."/>
            <person name="Gevers D."/>
            <person name="Sibley C.D."/>
            <person name="Field T.R."/>
            <person name="Grinwis M."/>
            <person name="Eshaghurshan C.S."/>
            <person name="Surette M.G."/>
            <person name="Young S.K."/>
            <person name="Zeng Q."/>
            <person name="Gargeya S."/>
            <person name="Fitzgerald M."/>
            <person name="Haas B."/>
            <person name="Abouelleil A."/>
            <person name="Alvarado L."/>
            <person name="Arachchi H.M."/>
            <person name="Berlin A."/>
            <person name="Brown A."/>
            <person name="Chapman S.B."/>
            <person name="Chen Z."/>
            <person name="Dunbar C."/>
            <person name="Freedman E."/>
            <person name="Gearin G."/>
            <person name="Goldberg J."/>
            <person name="Griggs A."/>
            <person name="Gujja S."/>
            <person name="Heiman D."/>
            <person name="Howarth C."/>
            <person name="Larson L."/>
            <person name="Lui A."/>
            <person name="MacDonald P.J.P."/>
            <person name="Montmayeur A."/>
            <person name="Murphy C."/>
            <person name="Neiman D."/>
            <person name="Pearson M."/>
            <person name="Priest M."/>
            <person name="Roberts A."/>
            <person name="Saif S."/>
            <person name="Shea T."/>
            <person name="Shenoy N."/>
            <person name="Sisk P."/>
            <person name="Stolte C."/>
            <person name="Sykes S."/>
            <person name="Wortman J."/>
            <person name="Nusbaum C."/>
            <person name="Birren B."/>
        </authorList>
    </citation>
    <scope>NUCLEOTIDE SEQUENCE [LARGE SCALE GENOMIC DNA]</scope>
    <source>
        <strain evidence="9 10">C83</strain>
    </source>
</reference>
<dbReference type="InterPro" id="IPR000253">
    <property type="entry name" value="FHA_dom"/>
</dbReference>
<protein>
    <recommendedName>
        <fullName evidence="8">FHA domain-containing protein</fullName>
    </recommendedName>
</protein>
<dbReference type="Gene3D" id="2.60.200.20">
    <property type="match status" value="1"/>
</dbReference>
<comment type="subcellular location">
    <subcellularLocation>
        <location evidence="1">Membrane</location>
        <topology evidence="1">Multi-pass membrane protein</topology>
    </subcellularLocation>
</comment>
<organism evidence="9 10">
    <name type="scientific">Actinomyces graevenitzii C83</name>
    <dbReference type="NCBI Taxonomy" id="435830"/>
    <lineage>
        <taxon>Bacteria</taxon>
        <taxon>Bacillati</taxon>
        <taxon>Actinomycetota</taxon>
        <taxon>Actinomycetes</taxon>
        <taxon>Actinomycetales</taxon>
        <taxon>Actinomycetaceae</taxon>
        <taxon>Actinomyces</taxon>
    </lineage>
</organism>
<dbReference type="EMBL" id="ACRN01000006">
    <property type="protein sequence ID" value="EHM88195.1"/>
    <property type="molecule type" value="Genomic_DNA"/>
</dbReference>
<evidence type="ECO:0000313" key="10">
    <source>
        <dbReference type="Proteomes" id="UP000003822"/>
    </source>
</evidence>
<dbReference type="SUPFAM" id="SSF49879">
    <property type="entry name" value="SMAD/FHA domain"/>
    <property type="match status" value="1"/>
</dbReference>
<evidence type="ECO:0000256" key="2">
    <source>
        <dbReference type="ARBA" id="ARBA00022553"/>
    </source>
</evidence>
<dbReference type="STRING" id="435830.HMPREF0045_01034"/>
<dbReference type="OrthoDB" id="3254248at2"/>
<dbReference type="RefSeq" id="WP_005986208.1">
    <property type="nucleotide sequence ID" value="NZ_JH470338.1"/>
</dbReference>
<keyword evidence="2" id="KW-0597">Phosphoprotein</keyword>
<feature type="region of interest" description="Disordered" evidence="6">
    <location>
        <begin position="218"/>
        <end position="239"/>
    </location>
</feature>
<dbReference type="Pfam" id="PF06271">
    <property type="entry name" value="RDD"/>
    <property type="match status" value="1"/>
</dbReference>
<dbReference type="SMART" id="SM00240">
    <property type="entry name" value="FHA"/>
    <property type="match status" value="1"/>
</dbReference>
<dbReference type="Proteomes" id="UP000003822">
    <property type="component" value="Unassembled WGS sequence"/>
</dbReference>
<gene>
    <name evidence="9" type="ORF">HMPREF0045_01034</name>
</gene>
<proteinExistence type="predicted"/>
<evidence type="ECO:0000256" key="1">
    <source>
        <dbReference type="ARBA" id="ARBA00004141"/>
    </source>
</evidence>
<keyword evidence="3 7" id="KW-0812">Transmembrane</keyword>
<dbReference type="GO" id="GO:0016020">
    <property type="term" value="C:membrane"/>
    <property type="evidence" value="ECO:0007669"/>
    <property type="project" value="UniProtKB-SubCell"/>
</dbReference>
<keyword evidence="5 7" id="KW-0472">Membrane</keyword>
<evidence type="ECO:0000256" key="6">
    <source>
        <dbReference type="SAM" id="MobiDB-lite"/>
    </source>
</evidence>
<dbReference type="HOGENOM" id="CLU_503127_0_0_11"/>
<dbReference type="PATRIC" id="fig|435830.3.peg.1004"/>
<feature type="compositionally biased region" description="Gly residues" evidence="6">
    <location>
        <begin position="230"/>
        <end position="239"/>
    </location>
</feature>
<keyword evidence="4 7" id="KW-1133">Transmembrane helix</keyword>
<dbReference type="AlphaFoldDB" id="G9PFL0"/>
<evidence type="ECO:0000256" key="5">
    <source>
        <dbReference type="ARBA" id="ARBA00023136"/>
    </source>
</evidence>
<feature type="compositionally biased region" description="Polar residues" evidence="6">
    <location>
        <begin position="303"/>
        <end position="320"/>
    </location>
</feature>
<comment type="caution">
    <text evidence="9">The sequence shown here is derived from an EMBL/GenBank/DDBJ whole genome shotgun (WGS) entry which is preliminary data.</text>
</comment>
<feature type="transmembrane region" description="Helical" evidence="7">
    <location>
        <begin position="62"/>
        <end position="82"/>
    </location>
</feature>
<evidence type="ECO:0000256" key="7">
    <source>
        <dbReference type="SAM" id="Phobius"/>
    </source>
</evidence>